<evidence type="ECO:0000256" key="1">
    <source>
        <dbReference type="SAM" id="MobiDB-lite"/>
    </source>
</evidence>
<feature type="region of interest" description="Disordered" evidence="1">
    <location>
        <begin position="1"/>
        <end position="44"/>
    </location>
</feature>
<feature type="transmembrane region" description="Helical" evidence="2">
    <location>
        <begin position="143"/>
        <end position="162"/>
    </location>
</feature>
<keyword evidence="5" id="KW-1185">Reference proteome</keyword>
<reference evidence="4 5" key="1">
    <citation type="journal article" date="2018" name="Gigascience">
        <title>Genomes of trombidid mites reveal novel predicted allergens and laterally-transferred genes associated with secondary metabolism.</title>
        <authorList>
            <person name="Dong X."/>
            <person name="Chaisiri K."/>
            <person name="Xia D."/>
            <person name="Armstrong S.D."/>
            <person name="Fang Y."/>
            <person name="Donnelly M.J."/>
            <person name="Kadowaki T."/>
            <person name="McGarry J.W."/>
            <person name="Darby A.C."/>
            <person name="Makepeace B.L."/>
        </authorList>
    </citation>
    <scope>NUCLEOTIDE SEQUENCE [LARGE SCALE GENOMIC DNA]</scope>
    <source>
        <strain evidence="4">UoL-WK</strain>
    </source>
</reference>
<keyword evidence="2" id="KW-1133">Transmembrane helix</keyword>
<keyword evidence="2" id="KW-0812">Transmembrane</keyword>
<proteinExistence type="predicted"/>
<gene>
    <name evidence="4" type="ORF">B4U79_02997</name>
</gene>
<organism evidence="4 5">
    <name type="scientific">Dinothrombium tinctorium</name>
    <dbReference type="NCBI Taxonomy" id="1965070"/>
    <lineage>
        <taxon>Eukaryota</taxon>
        <taxon>Metazoa</taxon>
        <taxon>Ecdysozoa</taxon>
        <taxon>Arthropoda</taxon>
        <taxon>Chelicerata</taxon>
        <taxon>Arachnida</taxon>
        <taxon>Acari</taxon>
        <taxon>Acariformes</taxon>
        <taxon>Trombidiformes</taxon>
        <taxon>Prostigmata</taxon>
        <taxon>Anystina</taxon>
        <taxon>Parasitengona</taxon>
        <taxon>Trombidioidea</taxon>
        <taxon>Trombidiidae</taxon>
        <taxon>Dinothrombium</taxon>
    </lineage>
</organism>
<name>A0A3S3PFP2_9ACAR</name>
<comment type="caution">
    <text evidence="4">The sequence shown here is derived from an EMBL/GenBank/DDBJ whole genome shotgun (WGS) entry which is preliminary data.</text>
</comment>
<evidence type="ECO:0000256" key="2">
    <source>
        <dbReference type="SAM" id="Phobius"/>
    </source>
</evidence>
<evidence type="ECO:0000313" key="4">
    <source>
        <dbReference type="EMBL" id="RWS11503.1"/>
    </source>
</evidence>
<dbReference type="OrthoDB" id="10056090at2759"/>
<sequence length="192" mass="21554">MLISSPSQSHHQQQQRSQCLHSCSSDKESGVLSATPSASSGRGSISSALYVSESSNCGESDSLSRQSSYEDQVFHSTNSSPARSPVKSPMGPKFKLIHEGDIHVCKLNHKHTVISKILSSKFLRRWETHRVYLTSSNIISKTVSRFLILFSYINISLLFISFKSKFLREKNTKITREAVILQFQSIVANRKF</sequence>
<keyword evidence="2" id="KW-0472">Membrane</keyword>
<dbReference type="Pfam" id="PF23066">
    <property type="entry name" value="PH_21"/>
    <property type="match status" value="1"/>
</dbReference>
<feature type="domain" description="C-Maf-inducing protein PH" evidence="3">
    <location>
        <begin position="93"/>
        <end position="151"/>
    </location>
</feature>
<dbReference type="AlphaFoldDB" id="A0A3S3PFP2"/>
<accession>A0A3S3PFP2</accession>
<protein>
    <recommendedName>
        <fullName evidence="3">C-Maf-inducing protein PH domain-containing protein</fullName>
    </recommendedName>
</protein>
<dbReference type="InterPro" id="IPR056429">
    <property type="entry name" value="PH_CMIP"/>
</dbReference>
<evidence type="ECO:0000313" key="5">
    <source>
        <dbReference type="Proteomes" id="UP000285301"/>
    </source>
</evidence>
<dbReference type="EMBL" id="NCKU01001681">
    <property type="protein sequence ID" value="RWS11503.1"/>
    <property type="molecule type" value="Genomic_DNA"/>
</dbReference>
<evidence type="ECO:0000259" key="3">
    <source>
        <dbReference type="Pfam" id="PF23066"/>
    </source>
</evidence>
<dbReference type="Proteomes" id="UP000285301">
    <property type="component" value="Unassembled WGS sequence"/>
</dbReference>
<feature type="compositionally biased region" description="Low complexity" evidence="1">
    <location>
        <begin position="1"/>
        <end position="23"/>
    </location>
</feature>